<dbReference type="PROSITE" id="PS50011">
    <property type="entry name" value="PROTEIN_KINASE_DOM"/>
    <property type="match status" value="1"/>
</dbReference>
<name>A0A370T9C8_9HELO</name>
<dbReference type="PANTHER" id="PTHR24359:SF1">
    <property type="entry name" value="INHIBITOR OF NUCLEAR FACTOR KAPPA-B KINASE EPSILON SUBUNIT HOMOLOG 1-RELATED"/>
    <property type="match status" value="1"/>
</dbReference>
<dbReference type="EMBL" id="NPIC01000016">
    <property type="protein sequence ID" value="RDL30168.1"/>
    <property type="molecule type" value="Genomic_DNA"/>
</dbReference>
<dbReference type="InterPro" id="IPR011009">
    <property type="entry name" value="Kinase-like_dom_sf"/>
</dbReference>
<evidence type="ECO:0000256" key="1">
    <source>
        <dbReference type="SAM" id="MobiDB-lite"/>
    </source>
</evidence>
<feature type="region of interest" description="Disordered" evidence="1">
    <location>
        <begin position="65"/>
        <end position="84"/>
    </location>
</feature>
<feature type="domain" description="Protein kinase" evidence="2">
    <location>
        <begin position="258"/>
        <end position="580"/>
    </location>
</feature>
<dbReference type="InterPro" id="IPR000719">
    <property type="entry name" value="Prot_kinase_dom"/>
</dbReference>
<gene>
    <name evidence="3" type="ORF">BP5553_10446</name>
</gene>
<protein>
    <recommendedName>
        <fullName evidence="2">Protein kinase domain-containing protein</fullName>
    </recommendedName>
</protein>
<reference evidence="3 4" key="1">
    <citation type="journal article" date="2018" name="IMA Fungus">
        <title>IMA Genome-F 9: Draft genome sequence of Annulohypoxylon stygium, Aspergillus mulundensis, Berkeleyomyces basicola (syn. Thielaviopsis basicola), Ceratocystis smalleyi, two Cercospora beticola strains, Coleophoma cylindrospora, Fusarium fracticaudum, Phialophora cf. hyalina, and Morchella septimelata.</title>
        <authorList>
            <person name="Wingfield B.D."/>
            <person name="Bills G.F."/>
            <person name="Dong Y."/>
            <person name="Huang W."/>
            <person name="Nel W.J."/>
            <person name="Swalarsk-Parry B.S."/>
            <person name="Vaghefi N."/>
            <person name="Wilken P.M."/>
            <person name="An Z."/>
            <person name="de Beer Z.W."/>
            <person name="De Vos L."/>
            <person name="Chen L."/>
            <person name="Duong T.A."/>
            <person name="Gao Y."/>
            <person name="Hammerbacher A."/>
            <person name="Kikkert J.R."/>
            <person name="Li Y."/>
            <person name="Li H."/>
            <person name="Li K."/>
            <person name="Li Q."/>
            <person name="Liu X."/>
            <person name="Ma X."/>
            <person name="Naidoo K."/>
            <person name="Pethybridge S.J."/>
            <person name="Sun J."/>
            <person name="Steenkamp E.T."/>
            <person name="van der Nest M.A."/>
            <person name="van Wyk S."/>
            <person name="Wingfield M.J."/>
            <person name="Xiong C."/>
            <person name="Yue Q."/>
            <person name="Zhang X."/>
        </authorList>
    </citation>
    <scope>NUCLEOTIDE SEQUENCE [LARGE SCALE GENOMIC DNA]</scope>
    <source>
        <strain evidence="3 4">BP 5553</strain>
    </source>
</reference>
<evidence type="ECO:0000313" key="4">
    <source>
        <dbReference type="Proteomes" id="UP000254866"/>
    </source>
</evidence>
<dbReference type="AlphaFoldDB" id="A0A370T9C8"/>
<proteinExistence type="predicted"/>
<dbReference type="Gene3D" id="1.10.510.10">
    <property type="entry name" value="Transferase(Phosphotransferase) domain 1"/>
    <property type="match status" value="1"/>
</dbReference>
<dbReference type="GO" id="GO:0005524">
    <property type="term" value="F:ATP binding"/>
    <property type="evidence" value="ECO:0007669"/>
    <property type="project" value="InterPro"/>
</dbReference>
<dbReference type="SUPFAM" id="SSF56112">
    <property type="entry name" value="Protein kinase-like (PK-like)"/>
    <property type="match status" value="1"/>
</dbReference>
<dbReference type="Proteomes" id="UP000254866">
    <property type="component" value="Unassembled WGS sequence"/>
</dbReference>
<dbReference type="PROSITE" id="PS00108">
    <property type="entry name" value="PROTEIN_KINASE_ST"/>
    <property type="match status" value="1"/>
</dbReference>
<feature type="region of interest" description="Disordered" evidence="1">
    <location>
        <begin position="433"/>
        <end position="456"/>
    </location>
</feature>
<dbReference type="InterPro" id="IPR008271">
    <property type="entry name" value="Ser/Thr_kinase_AS"/>
</dbReference>
<evidence type="ECO:0000259" key="2">
    <source>
        <dbReference type="PROSITE" id="PS50011"/>
    </source>
</evidence>
<dbReference type="SMART" id="SM00220">
    <property type="entry name" value="S_TKc"/>
    <property type="match status" value="1"/>
</dbReference>
<dbReference type="GeneID" id="43603295"/>
<sequence>MLDMAERYLLWTALVTRTFVRSALCYKATSALLPDTSRQPPIILPKDPGPALPSIAKVFPRLGDGVRKPRTDPANLPSSPDRIKARRPLPFALSNTPTPPSFNIHHFLPLSADGCYGIKSLSLWFVDRLGCCTSRRGYVAIEPSTSNGCKVLNDLLSDIYPGQGVPISPKEVVGAYSKVFCILICIGKIDFLPLFMSCDDLNDAHLPFKLHEPPTEFPVDPTSPTFFKDFCDKQWRFCPPDIDANCNRRLDQRYILPFTSKTEKFKGASSTISTIEIYPRHHFLPSLKHETNRSTTIFALKTYRGTDAEKSWNNEVRAFQKFRDPSEESPNVVGFYTAFKHGNICHAILEYADRGSLEQYLEANKPPVDGVDVARFWKRALGLIRGLKDLHNGDRIVCHQDIKPANVLVLSDPSINSPYASTFKIADLGTSHSKRITSSDDDRSSRDAQGTRTYGAPECYRSDGSLGEGCIRVTPTVDVFSLGCVLSEVTVWIAGGYEYLTGYRKARRKAIEQIPDGDCFHNGTSRLPIVEEWHRKVEAKIDSTQDAFTPKFIPMIEEMLHDQQHRGDAMSFCTKAHKIFVEALDEFLERSQDLVIPEDILSCSLRRQRGRIDPPVPPVEIDQLATTPLAVHSTSASKTTALESSLPFGRHNLVTSAPIESSTRFFDNEDMGARRHSAQPQGYQNRPKLSKTGHQISLVTNSPSTAPIASPAVEPSTCLPLEFPDITKSTYPPTNHVINRSVVRYMSRKEAISWRETKKSSWITNSTLRDQSVLNFLDNRDSVIIIDDSESMRKHWKDMAELLGIIAYMIKPHDKDGLDLYFTSSASRYHEYNSTKLVSIVEKRTSCEDMGYTDMSVRLEQVLEDYACKIQRKPMGGRTRGLNVYIFTDAIWTPLCNIVPAIHTMVKTLVANDLPEKQVGLQFISFGDDAQSLERLRLVDSFLVSKPDFPYDIVDTTPSTGNLYKMIRGAIDRNFDYDSEDQSSSVANCSFVPP</sequence>
<dbReference type="RefSeq" id="XP_031864776.1">
    <property type="nucleotide sequence ID" value="XM_032019069.1"/>
</dbReference>
<keyword evidence="4" id="KW-1185">Reference proteome</keyword>
<dbReference type="OrthoDB" id="5986190at2759"/>
<dbReference type="Pfam" id="PF00069">
    <property type="entry name" value="Pkinase"/>
    <property type="match status" value="1"/>
</dbReference>
<evidence type="ECO:0000313" key="3">
    <source>
        <dbReference type="EMBL" id="RDL30168.1"/>
    </source>
</evidence>
<dbReference type="STRING" id="2656787.A0A370T9C8"/>
<comment type="caution">
    <text evidence="3">The sequence shown here is derived from an EMBL/GenBank/DDBJ whole genome shotgun (WGS) entry which is preliminary data.</text>
</comment>
<feature type="compositionally biased region" description="Basic and acidic residues" evidence="1">
    <location>
        <begin position="437"/>
        <end position="446"/>
    </location>
</feature>
<organism evidence="3 4">
    <name type="scientific">Venustampulla echinocandica</name>
    <dbReference type="NCBI Taxonomy" id="2656787"/>
    <lineage>
        <taxon>Eukaryota</taxon>
        <taxon>Fungi</taxon>
        <taxon>Dikarya</taxon>
        <taxon>Ascomycota</taxon>
        <taxon>Pezizomycotina</taxon>
        <taxon>Leotiomycetes</taxon>
        <taxon>Helotiales</taxon>
        <taxon>Pleuroascaceae</taxon>
        <taxon>Venustampulla</taxon>
    </lineage>
</organism>
<dbReference type="GO" id="GO:0004674">
    <property type="term" value="F:protein serine/threonine kinase activity"/>
    <property type="evidence" value="ECO:0007669"/>
    <property type="project" value="TreeGrafter"/>
</dbReference>
<dbReference type="CDD" id="cd00180">
    <property type="entry name" value="PKc"/>
    <property type="match status" value="1"/>
</dbReference>
<accession>A0A370T9C8</accession>
<dbReference type="PANTHER" id="PTHR24359">
    <property type="entry name" value="SERINE/THREONINE-PROTEIN KINASE SBK1"/>
    <property type="match status" value="1"/>
</dbReference>